<dbReference type="PANTHER" id="PTHR36507">
    <property type="entry name" value="BLL1555 PROTEIN"/>
    <property type="match status" value="1"/>
</dbReference>
<evidence type="ECO:0000256" key="1">
    <source>
        <dbReference type="ARBA" id="ARBA00022723"/>
    </source>
</evidence>
<evidence type="ECO:0000259" key="3">
    <source>
        <dbReference type="Pfam" id="PF00127"/>
    </source>
</evidence>
<dbReference type="InterPro" id="IPR000923">
    <property type="entry name" value="BlueCu_1"/>
</dbReference>
<accession>A0AAW4PSN1</accession>
<evidence type="ECO:0000256" key="2">
    <source>
        <dbReference type="ARBA" id="ARBA00023008"/>
    </source>
</evidence>
<dbReference type="AlphaFoldDB" id="A0AAW4PSN1"/>
<dbReference type="Pfam" id="PF00127">
    <property type="entry name" value="Copper-bind"/>
    <property type="match status" value="1"/>
</dbReference>
<dbReference type="PANTHER" id="PTHR36507:SF1">
    <property type="entry name" value="BLL1555 PROTEIN"/>
    <property type="match status" value="1"/>
</dbReference>
<dbReference type="PROSITE" id="PS51318">
    <property type="entry name" value="TAT"/>
    <property type="match status" value="1"/>
</dbReference>
<evidence type="ECO:0000313" key="5">
    <source>
        <dbReference type="Proteomes" id="UP001430377"/>
    </source>
</evidence>
<dbReference type="GO" id="GO:0009055">
    <property type="term" value="F:electron transfer activity"/>
    <property type="evidence" value="ECO:0007669"/>
    <property type="project" value="InterPro"/>
</dbReference>
<feature type="domain" description="Blue (type 1) copper" evidence="3">
    <location>
        <begin position="92"/>
        <end position="173"/>
    </location>
</feature>
<evidence type="ECO:0000313" key="4">
    <source>
        <dbReference type="EMBL" id="MBX0323570.1"/>
    </source>
</evidence>
<dbReference type="EMBL" id="RKLR01000003">
    <property type="protein sequence ID" value="MBX0323570.1"/>
    <property type="molecule type" value="Genomic_DNA"/>
</dbReference>
<proteinExistence type="predicted"/>
<reference evidence="4 5" key="1">
    <citation type="submission" date="2021-06" db="EMBL/GenBank/DDBJ databases">
        <title>Halomicroarcula sp. a new haloarchaeum isolated from saline soil.</title>
        <authorList>
            <person name="Duran-Viseras A."/>
            <person name="Sanchez-Porro C."/>
            <person name="Ventosa A."/>
        </authorList>
    </citation>
    <scope>NUCLEOTIDE SEQUENCE [LARGE SCALE GENOMIC DNA]</scope>
    <source>
        <strain evidence="4 5">F13</strain>
    </source>
</reference>
<dbReference type="GO" id="GO:0005507">
    <property type="term" value="F:copper ion binding"/>
    <property type="evidence" value="ECO:0007669"/>
    <property type="project" value="InterPro"/>
</dbReference>
<dbReference type="InterPro" id="IPR006311">
    <property type="entry name" value="TAT_signal"/>
</dbReference>
<protein>
    <recommendedName>
        <fullName evidence="3">Blue (type 1) copper domain-containing protein</fullName>
    </recommendedName>
</protein>
<keyword evidence="5" id="KW-1185">Reference proteome</keyword>
<name>A0AAW4PSN1_9EURY</name>
<comment type="caution">
    <text evidence="4">The sequence shown here is derived from an EMBL/GenBank/DDBJ whole genome shotgun (WGS) entry which is preliminary data.</text>
</comment>
<dbReference type="InterPro" id="IPR008972">
    <property type="entry name" value="Cupredoxin"/>
</dbReference>
<dbReference type="Proteomes" id="UP001430377">
    <property type="component" value="Unassembled WGS sequence"/>
</dbReference>
<dbReference type="SUPFAM" id="SSF49503">
    <property type="entry name" value="Cupredoxins"/>
    <property type="match status" value="1"/>
</dbReference>
<organism evidence="4 5">
    <name type="scientific">Haloarcula rubra</name>
    <dbReference type="NCBI Taxonomy" id="2487747"/>
    <lineage>
        <taxon>Archaea</taxon>
        <taxon>Methanobacteriati</taxon>
        <taxon>Methanobacteriota</taxon>
        <taxon>Stenosarchaea group</taxon>
        <taxon>Halobacteria</taxon>
        <taxon>Halobacteriales</taxon>
        <taxon>Haloarculaceae</taxon>
        <taxon>Haloarcula</taxon>
    </lineage>
</organism>
<dbReference type="RefSeq" id="WP_220618531.1">
    <property type="nucleotide sequence ID" value="NZ_RKLR01000003.1"/>
</dbReference>
<keyword evidence="2" id="KW-0186">Copper</keyword>
<dbReference type="InterPro" id="IPR052721">
    <property type="entry name" value="ET_Amicyanin"/>
</dbReference>
<keyword evidence="1" id="KW-0479">Metal-binding</keyword>
<sequence length="207" mass="22276">MIESYRSRRSVLKSIGAGAVGCLTWTATASAGNNDDRGNGYGRGNGIGAFLNDEAEWNDDPWDGGIANRTGESEVDISVGSFTNIDAPFPEEQGPFAFDPQVVKVSPGTEITWRWVAAHHSVTSYNEAAGDPSDPATTGDHGMLFDEHAAAPNSFTYTFEESGTYLYFCHPHGTPYPAFDAFLVKMGLDPIRENLFGMRGAVLVTGK</sequence>
<dbReference type="Gene3D" id="2.60.40.420">
    <property type="entry name" value="Cupredoxins - blue copper proteins"/>
    <property type="match status" value="1"/>
</dbReference>
<gene>
    <name evidence="4" type="ORF">EGH21_11075</name>
</gene>